<dbReference type="Pfam" id="PF13460">
    <property type="entry name" value="NAD_binding_10"/>
    <property type="match status" value="1"/>
</dbReference>
<dbReference type="Gene3D" id="3.40.50.720">
    <property type="entry name" value="NAD(P)-binding Rossmann-like Domain"/>
    <property type="match status" value="1"/>
</dbReference>
<evidence type="ECO:0000259" key="1">
    <source>
        <dbReference type="Pfam" id="PF13460"/>
    </source>
</evidence>
<dbReference type="PANTHER" id="PTHR43162:SF1">
    <property type="entry name" value="PRESTALK A DIFFERENTIATION PROTEIN A"/>
    <property type="match status" value="1"/>
</dbReference>
<dbReference type="EMBL" id="JAFIQS010000001">
    <property type="protein sequence ID" value="KAG5174742.1"/>
    <property type="molecule type" value="Genomic_DNA"/>
</dbReference>
<gene>
    <name evidence="2" type="ORF">JR316_001408</name>
</gene>
<reference evidence="2" key="1">
    <citation type="submission" date="2021-02" db="EMBL/GenBank/DDBJ databases">
        <title>Psilocybe cubensis genome.</title>
        <authorList>
            <person name="Mckernan K.J."/>
            <person name="Crawford S."/>
            <person name="Trippe A."/>
            <person name="Kane L.T."/>
            <person name="Mclaughlin S."/>
        </authorList>
    </citation>
    <scope>NUCLEOTIDE SEQUENCE [LARGE SCALE GENOMIC DNA]</scope>
    <source>
        <strain evidence="2">MGC-MH-2018</strain>
    </source>
</reference>
<accession>A0A8H7Y8M2</accession>
<dbReference type="InterPro" id="IPR016040">
    <property type="entry name" value="NAD(P)-bd_dom"/>
</dbReference>
<sequence>MTALITGGTGRSGLALAKLLQEANYPVVITSRSGEAPKPFKAIKFDWFDTTTHESAFKDISIDRVYIVGPPGSNDSANIISFIDLAVSKGVKRFVLMSATQIDPSRIQSAFPAGAIHQHLIDKGVDYVVLRPTWFIQNFGTNFLVSIKEHSQIFSAAQDGRVPWISTEDIAQAAFQALTAEPSPNKDIFVLGPELYSYAEAAEVASSVLGRKIEYKRLTIQEQADFYSTLGVSPDLAKVLAEMDQKIAAGNEEALFNNPQIASEGRKFIGKHTLRQYFEDNKDLWTK</sequence>
<organism evidence="2">
    <name type="scientific">Psilocybe cubensis</name>
    <name type="common">Psychedelic mushroom</name>
    <name type="synonym">Stropharia cubensis</name>
    <dbReference type="NCBI Taxonomy" id="181762"/>
    <lineage>
        <taxon>Eukaryota</taxon>
        <taxon>Fungi</taxon>
        <taxon>Dikarya</taxon>
        <taxon>Basidiomycota</taxon>
        <taxon>Agaricomycotina</taxon>
        <taxon>Agaricomycetes</taxon>
        <taxon>Agaricomycetidae</taxon>
        <taxon>Agaricales</taxon>
        <taxon>Agaricineae</taxon>
        <taxon>Strophariaceae</taxon>
        <taxon>Psilocybe</taxon>
    </lineage>
</organism>
<proteinExistence type="predicted"/>
<dbReference type="AlphaFoldDB" id="A0A8H7Y8M2"/>
<protein>
    <recommendedName>
        <fullName evidence="1">NAD(P)-binding domain-containing protein</fullName>
    </recommendedName>
</protein>
<dbReference type="SUPFAM" id="SSF51735">
    <property type="entry name" value="NAD(P)-binding Rossmann-fold domains"/>
    <property type="match status" value="1"/>
</dbReference>
<name>A0A8H7Y8M2_PSICU</name>
<feature type="domain" description="NAD(P)-binding" evidence="1">
    <location>
        <begin position="7"/>
        <end position="180"/>
    </location>
</feature>
<dbReference type="InterPro" id="IPR051604">
    <property type="entry name" value="Ergot_Alk_Oxidoreductase"/>
</dbReference>
<dbReference type="Gene3D" id="3.90.25.10">
    <property type="entry name" value="UDP-galactose 4-epimerase, domain 1"/>
    <property type="match status" value="1"/>
</dbReference>
<comment type="caution">
    <text evidence="2">The sequence shown here is derived from an EMBL/GenBank/DDBJ whole genome shotgun (WGS) entry which is preliminary data.</text>
</comment>
<dbReference type="PANTHER" id="PTHR43162">
    <property type="match status" value="1"/>
</dbReference>
<evidence type="ECO:0000313" key="2">
    <source>
        <dbReference type="EMBL" id="KAG5174742.1"/>
    </source>
</evidence>
<dbReference type="OrthoDB" id="419598at2759"/>
<dbReference type="InterPro" id="IPR036291">
    <property type="entry name" value="NAD(P)-bd_dom_sf"/>
</dbReference>